<proteinExistence type="predicted"/>
<evidence type="ECO:0008006" key="3">
    <source>
        <dbReference type="Google" id="ProtNLM"/>
    </source>
</evidence>
<name>A0A934TZ72_9FIRM</name>
<dbReference type="Proteomes" id="UP000633365">
    <property type="component" value="Unassembled WGS sequence"/>
</dbReference>
<accession>A0A934TZ72</accession>
<dbReference type="AlphaFoldDB" id="A0A934TZ72"/>
<sequence>MSEFYDPMLYMSTPEHPNTMSVVVELKDAIDGTILQEVVEELRVRFPYFYVKAVAEGNDLSAEPNPLPMTVRNTWDPINFNSPQSNYHLTAWKYEGSRMAMEMSHALSDGAGVMPYIKSTVYLYLCRKTGLALDPAGIRLPGDVIRESETGNPFAGLDIDGAKLPMYTKSPIGDFYRVNDGEDNEQQLHCIKIAESELICYCRDYDGSPNAMIAVLLARAAKEYAPENDKTVSVAVAIDYKAMLGSFDNYRMYANVVELDFPKNRSLDDLMKSCTVARGQMMLQAQPENALWAVKNRKLTYEKLSQLPLEVKLGAVAKSAGSMRWSFTVSYVNSRSFGSTDPYIDAVYAIAEPGVSDISCEIFCNNHNFVLSISQTFKADRFIELFLKELSSVGINYEVFRKEPLHMAGIEPFKSN</sequence>
<keyword evidence="2" id="KW-1185">Reference proteome</keyword>
<evidence type="ECO:0000313" key="2">
    <source>
        <dbReference type="Proteomes" id="UP000633365"/>
    </source>
</evidence>
<evidence type="ECO:0000313" key="1">
    <source>
        <dbReference type="EMBL" id="MBK6087385.1"/>
    </source>
</evidence>
<dbReference type="RefSeq" id="WP_201426693.1">
    <property type="nucleotide sequence ID" value="NZ_JAEQMG010000035.1"/>
</dbReference>
<reference evidence="1" key="1">
    <citation type="submission" date="2021-01" db="EMBL/GenBank/DDBJ databases">
        <title>Genome public.</title>
        <authorList>
            <person name="Liu C."/>
            <person name="Sun Q."/>
        </authorList>
    </citation>
    <scope>NUCLEOTIDE SEQUENCE</scope>
    <source>
        <strain evidence="1">M6</strain>
    </source>
</reference>
<gene>
    <name evidence="1" type="ORF">JKK62_01755</name>
</gene>
<comment type="caution">
    <text evidence="1">The sequence shown here is derived from an EMBL/GenBank/DDBJ whole genome shotgun (WGS) entry which is preliminary data.</text>
</comment>
<organism evidence="1 2">
    <name type="scientific">Ruminococcus difficilis</name>
    <dbReference type="NCBI Taxonomy" id="2763069"/>
    <lineage>
        <taxon>Bacteria</taxon>
        <taxon>Bacillati</taxon>
        <taxon>Bacillota</taxon>
        <taxon>Clostridia</taxon>
        <taxon>Eubacteriales</taxon>
        <taxon>Oscillospiraceae</taxon>
        <taxon>Ruminococcus</taxon>
    </lineage>
</organism>
<protein>
    <recommendedName>
        <fullName evidence="3">Condensation domain-containing protein</fullName>
    </recommendedName>
</protein>
<dbReference type="EMBL" id="JAEQMG010000035">
    <property type="protein sequence ID" value="MBK6087385.1"/>
    <property type="molecule type" value="Genomic_DNA"/>
</dbReference>